<keyword evidence="4" id="KW-0175">Coiled coil</keyword>
<dbReference type="RefSeq" id="XP_017885277.2">
    <property type="nucleotide sequence ID" value="XM_018029788.2"/>
</dbReference>
<dbReference type="CTD" id="37924"/>
<evidence type="ECO:0000256" key="3">
    <source>
        <dbReference type="ARBA" id="ARBA00038295"/>
    </source>
</evidence>
<feature type="compositionally biased region" description="Basic and acidic residues" evidence="5">
    <location>
        <begin position="235"/>
        <end position="254"/>
    </location>
</feature>
<dbReference type="KEGG" id="ccal:108628094"/>
<feature type="coiled-coil region" evidence="4">
    <location>
        <begin position="140"/>
        <end position="198"/>
    </location>
</feature>
<dbReference type="Pfam" id="PF02996">
    <property type="entry name" value="Prefoldin"/>
    <property type="match status" value="1"/>
</dbReference>
<dbReference type="GO" id="GO:0000122">
    <property type="term" value="P:negative regulation of transcription by RNA polymerase II"/>
    <property type="evidence" value="ECO:0007669"/>
    <property type="project" value="TreeGrafter"/>
</dbReference>
<proteinExistence type="inferred from homology"/>
<dbReference type="Gene3D" id="1.10.287.370">
    <property type="match status" value="1"/>
</dbReference>
<keyword evidence="2" id="KW-0539">Nucleus</keyword>
<organism evidence="6 7">
    <name type="scientific">Ceratina calcarata</name>
    <dbReference type="NCBI Taxonomy" id="156304"/>
    <lineage>
        <taxon>Eukaryota</taxon>
        <taxon>Metazoa</taxon>
        <taxon>Ecdysozoa</taxon>
        <taxon>Arthropoda</taxon>
        <taxon>Hexapoda</taxon>
        <taxon>Insecta</taxon>
        <taxon>Pterygota</taxon>
        <taxon>Neoptera</taxon>
        <taxon>Endopterygota</taxon>
        <taxon>Hymenoptera</taxon>
        <taxon>Apocrita</taxon>
        <taxon>Aculeata</taxon>
        <taxon>Apoidea</taxon>
        <taxon>Anthophila</taxon>
        <taxon>Apidae</taxon>
        <taxon>Ceratina</taxon>
        <taxon>Zadontomerus</taxon>
    </lineage>
</organism>
<dbReference type="CDD" id="cd23159">
    <property type="entry name" value="Prefoldin_URI1"/>
    <property type="match status" value="1"/>
</dbReference>
<gene>
    <name evidence="7" type="primary">LOC108628094</name>
</gene>
<comment type="similarity">
    <text evidence="3">Belongs to the RNA polymerase II subunit 5-mediating protein family.</text>
</comment>
<protein>
    <submittedName>
        <fullName evidence="7">Unconventional prefoldin RPB5 interactor-like protein</fullName>
    </submittedName>
</protein>
<feature type="coiled-coil region" evidence="4">
    <location>
        <begin position="87"/>
        <end position="114"/>
    </location>
</feature>
<reference evidence="7" key="1">
    <citation type="submission" date="2025-08" db="UniProtKB">
        <authorList>
            <consortium name="RefSeq"/>
        </authorList>
    </citation>
    <scope>IDENTIFICATION</scope>
    <source>
        <tissue evidence="7">Whole body</tissue>
    </source>
</reference>
<evidence type="ECO:0000313" key="6">
    <source>
        <dbReference type="Proteomes" id="UP000694925"/>
    </source>
</evidence>
<feature type="region of interest" description="Disordered" evidence="5">
    <location>
        <begin position="211"/>
        <end position="287"/>
    </location>
</feature>
<dbReference type="PANTHER" id="PTHR15111:SF0">
    <property type="entry name" value="UNCONVENTIONAL PREFOLDIN RPB5 INTERACTOR 1"/>
    <property type="match status" value="1"/>
</dbReference>
<name>A0AAJ7NA69_9HYME</name>
<dbReference type="PANTHER" id="PTHR15111">
    <property type="entry name" value="RNA POLYMERASE II SUBUNIT 5-MEDIATING PROTEIN NNX3"/>
    <property type="match status" value="1"/>
</dbReference>
<feature type="compositionally biased region" description="Acidic residues" evidence="5">
    <location>
        <begin position="346"/>
        <end position="355"/>
    </location>
</feature>
<evidence type="ECO:0000256" key="1">
    <source>
        <dbReference type="ARBA" id="ARBA00004123"/>
    </source>
</evidence>
<dbReference type="GO" id="GO:0005634">
    <property type="term" value="C:nucleus"/>
    <property type="evidence" value="ECO:0007669"/>
    <property type="project" value="UniProtKB-SubCell"/>
</dbReference>
<dbReference type="GO" id="GO:0003682">
    <property type="term" value="F:chromatin binding"/>
    <property type="evidence" value="ECO:0007669"/>
    <property type="project" value="TreeGrafter"/>
</dbReference>
<accession>A0AAJ7NA69</accession>
<evidence type="ECO:0000313" key="7">
    <source>
        <dbReference type="RefSeq" id="XP_017885277.2"/>
    </source>
</evidence>
<dbReference type="GeneID" id="108628094"/>
<dbReference type="InterPro" id="IPR009053">
    <property type="entry name" value="Prefoldin"/>
</dbReference>
<evidence type="ECO:0000256" key="5">
    <source>
        <dbReference type="SAM" id="MobiDB-lite"/>
    </source>
</evidence>
<feature type="compositionally biased region" description="Acidic residues" evidence="5">
    <location>
        <begin position="221"/>
        <end position="234"/>
    </location>
</feature>
<sequence length="406" mass="47236">MNFEGDVQRVQRALLKQALTKGIERNEEQCKVWSAYKNGHEKVTEALQTFQKELYRALMKGKLIHTNEVLASLGDGYFAKYSAAGATALCQRRIQKAEEMLKSLNAERDLFETRILASETNLFEEPAGGEIVEHWNEDQIAEWKKKHREKEKEYHEKLAKIRQEERKKIETEEDLFKRVDQLELEEELVDELNRLEDEKYEILRGELGEECYYESESSSESQEDDVNDEVEDSKEENKEVPSANKEEPEESSKDTRKHRKSVSFVDADTLKEEKKNSSKIEDESSKEDDILRIEFTHSENTPSEISEGDLIRTPAYIYRLFSRPKSILKRSPNDLTPVQDAPPEYSTDDEEDDDETVRPSAYENVILVIYTFTIHSRLVNFHRLFTDVTSATGLTNEPNKNQKINH</sequence>
<dbReference type="GO" id="GO:0003714">
    <property type="term" value="F:transcription corepressor activity"/>
    <property type="evidence" value="ECO:0007669"/>
    <property type="project" value="TreeGrafter"/>
</dbReference>
<dbReference type="AlphaFoldDB" id="A0AAJ7NA69"/>
<dbReference type="Proteomes" id="UP000694925">
    <property type="component" value="Unplaced"/>
</dbReference>
<evidence type="ECO:0000256" key="4">
    <source>
        <dbReference type="SAM" id="Coils"/>
    </source>
</evidence>
<dbReference type="InterPro" id="IPR052255">
    <property type="entry name" value="RNA_pol_II_subunit5-mediator"/>
</dbReference>
<dbReference type="SUPFAM" id="SSF46579">
    <property type="entry name" value="Prefoldin"/>
    <property type="match status" value="1"/>
</dbReference>
<comment type="subcellular location">
    <subcellularLocation>
        <location evidence="1">Nucleus</location>
    </subcellularLocation>
</comment>
<feature type="region of interest" description="Disordered" evidence="5">
    <location>
        <begin position="329"/>
        <end position="358"/>
    </location>
</feature>
<keyword evidence="6" id="KW-1185">Reference proteome</keyword>
<dbReference type="GO" id="GO:0019212">
    <property type="term" value="F:phosphatase inhibitor activity"/>
    <property type="evidence" value="ECO:0007669"/>
    <property type="project" value="TreeGrafter"/>
</dbReference>
<evidence type="ECO:0000256" key="2">
    <source>
        <dbReference type="ARBA" id="ARBA00023242"/>
    </source>
</evidence>
<feature type="compositionally biased region" description="Basic and acidic residues" evidence="5">
    <location>
        <begin position="268"/>
        <end position="287"/>
    </location>
</feature>
<dbReference type="InterPro" id="IPR004127">
    <property type="entry name" value="Prefoldin_subunit_alpha"/>
</dbReference>